<sequence length="390" mass="42541">MGRDRGRPAAQPRVGPGSGPGEKLMDEHFDVVIVGGSFAGLAVAMQLPDHRVLLVDQYPIGSHPMSACGTPLQTVQAVGAERSIQAVHRTLVLHIGQREVRFPLRDPFVTFDYRRFCQEMLAQTNADVWQARVTQMGADFAATTRGRVQASFVVDASGWRSQPGADTPTQAPRGYGLETELPITWDAPGLHFYVEKALVANGYAWIFPCGQTTRFGVGSFDKSLQLRPVLAHFLSRYHLSPGDTHGGVLVIAPRAPVVNGVFRVGDAAGHCLPLSGEGIRTAIFHGIHCGRAIAGVLAGSLTRQEAEALYRLQVRGNERFQARLLTLQTLVAHTPEWLLALAGQICARPALTHRIMGRYLTESGWFTRASGVATTHSREKQPQEHLSRSH</sequence>
<dbReference type="PANTHER" id="PTHR42685">
    <property type="entry name" value="GERANYLGERANYL DIPHOSPHATE REDUCTASE"/>
    <property type="match status" value="1"/>
</dbReference>
<dbReference type="OrthoDB" id="9799983at2"/>
<protein>
    <submittedName>
        <fullName evidence="2">NAD(P)/FAD-dependent oxidoreductase</fullName>
    </submittedName>
</protein>
<dbReference type="EMBL" id="VIGC01000008">
    <property type="protein sequence ID" value="TQE96358.1"/>
    <property type="molecule type" value="Genomic_DNA"/>
</dbReference>
<name>A0A540VHW8_9CHLR</name>
<dbReference type="SUPFAM" id="SSF51905">
    <property type="entry name" value="FAD/NAD(P)-binding domain"/>
    <property type="match status" value="1"/>
</dbReference>
<dbReference type="AlphaFoldDB" id="A0A540VHW8"/>
<feature type="region of interest" description="Disordered" evidence="1">
    <location>
        <begin position="1"/>
        <end position="22"/>
    </location>
</feature>
<evidence type="ECO:0000256" key="1">
    <source>
        <dbReference type="SAM" id="MobiDB-lite"/>
    </source>
</evidence>
<gene>
    <name evidence="2" type="ORF">FKZ61_07650</name>
</gene>
<dbReference type="Pfam" id="PF05834">
    <property type="entry name" value="Lycopene_cycl"/>
    <property type="match status" value="1"/>
</dbReference>
<organism evidence="2 3">
    <name type="scientific">Litorilinea aerophila</name>
    <dbReference type="NCBI Taxonomy" id="1204385"/>
    <lineage>
        <taxon>Bacteria</taxon>
        <taxon>Bacillati</taxon>
        <taxon>Chloroflexota</taxon>
        <taxon>Caldilineae</taxon>
        <taxon>Caldilineales</taxon>
        <taxon>Caldilineaceae</taxon>
        <taxon>Litorilinea</taxon>
    </lineage>
</organism>
<evidence type="ECO:0000313" key="2">
    <source>
        <dbReference type="EMBL" id="TQE96358.1"/>
    </source>
</evidence>
<comment type="caution">
    <text evidence="2">The sequence shown here is derived from an EMBL/GenBank/DDBJ whole genome shotgun (WGS) entry which is preliminary data.</text>
</comment>
<keyword evidence="3" id="KW-1185">Reference proteome</keyword>
<feature type="compositionally biased region" description="Basic and acidic residues" evidence="1">
    <location>
        <begin position="376"/>
        <end position="390"/>
    </location>
</feature>
<dbReference type="InterPro" id="IPR036188">
    <property type="entry name" value="FAD/NAD-bd_sf"/>
</dbReference>
<proteinExistence type="predicted"/>
<dbReference type="InParanoid" id="A0A540VHW8"/>
<dbReference type="PANTHER" id="PTHR42685:SF22">
    <property type="entry name" value="CONDITIONED MEDIUM FACTOR RECEPTOR 1"/>
    <property type="match status" value="1"/>
</dbReference>
<evidence type="ECO:0000313" key="3">
    <source>
        <dbReference type="Proteomes" id="UP000317371"/>
    </source>
</evidence>
<reference evidence="2 3" key="1">
    <citation type="submission" date="2019-06" db="EMBL/GenBank/DDBJ databases">
        <title>Genome sequence of Litorilinea aerophila BAA-2444.</title>
        <authorList>
            <person name="Maclea K.S."/>
            <person name="Maurais E.G."/>
            <person name="Iannazzi L.C."/>
        </authorList>
    </citation>
    <scope>NUCLEOTIDE SEQUENCE [LARGE SCALE GENOMIC DNA]</scope>
    <source>
        <strain evidence="2 3">ATCC BAA-2444</strain>
    </source>
</reference>
<accession>A0A540VHW8</accession>
<dbReference type="Proteomes" id="UP000317371">
    <property type="component" value="Unassembled WGS sequence"/>
</dbReference>
<feature type="region of interest" description="Disordered" evidence="1">
    <location>
        <begin position="371"/>
        <end position="390"/>
    </location>
</feature>
<dbReference type="Gene3D" id="3.50.50.60">
    <property type="entry name" value="FAD/NAD(P)-binding domain"/>
    <property type="match status" value="1"/>
</dbReference>
<dbReference type="InterPro" id="IPR050407">
    <property type="entry name" value="Geranylgeranyl_reductase"/>
</dbReference>